<evidence type="ECO:0000256" key="11">
    <source>
        <dbReference type="ARBA" id="ARBA00029986"/>
    </source>
</evidence>
<keyword evidence="7 12" id="KW-0143">Chaperone</keyword>
<keyword evidence="8 12" id="KW-0413">Isomerase</keyword>
<keyword evidence="18" id="KW-1185">Reference proteome</keyword>
<dbReference type="GO" id="GO:0043022">
    <property type="term" value="F:ribosome binding"/>
    <property type="evidence" value="ECO:0007669"/>
    <property type="project" value="TreeGrafter"/>
</dbReference>
<dbReference type="EMBL" id="PPPX01000001">
    <property type="protein sequence ID" value="POA10178.1"/>
    <property type="molecule type" value="Genomic_DNA"/>
</dbReference>
<comment type="subcellular location">
    <subcellularLocation>
        <location evidence="12">Cytoplasm</location>
    </subcellularLocation>
    <text evidence="12">About half TF is bound to the ribosome near the polypeptide exit tunnel while the other half is free in the cytoplasm.</text>
</comment>
<dbReference type="RefSeq" id="WP_103371437.1">
    <property type="nucleotide sequence ID" value="NZ_CBCRVO010000001.1"/>
</dbReference>
<protein>
    <recommendedName>
        <fullName evidence="4 12">Trigger factor</fullName>
        <shortName evidence="12">TF</shortName>
        <ecNumber evidence="3 12">5.2.1.8</ecNumber>
    </recommendedName>
    <alternativeName>
        <fullName evidence="11 12">PPIase</fullName>
    </alternativeName>
</protein>
<dbReference type="GO" id="GO:0003755">
    <property type="term" value="F:peptidyl-prolyl cis-trans isomerase activity"/>
    <property type="evidence" value="ECO:0007669"/>
    <property type="project" value="UniProtKB-UniRule"/>
</dbReference>
<evidence type="ECO:0000313" key="17">
    <source>
        <dbReference type="EMBL" id="POA10178.1"/>
    </source>
</evidence>
<evidence type="ECO:0000313" key="18">
    <source>
        <dbReference type="Proteomes" id="UP000242712"/>
    </source>
</evidence>
<evidence type="ECO:0000256" key="4">
    <source>
        <dbReference type="ARBA" id="ARBA00016902"/>
    </source>
</evidence>
<accession>A0A2K4FFQ3</accession>
<dbReference type="Pfam" id="PF00254">
    <property type="entry name" value="FKBP_C"/>
    <property type="match status" value="1"/>
</dbReference>
<evidence type="ECO:0000256" key="10">
    <source>
        <dbReference type="ARBA" id="ARBA00024849"/>
    </source>
</evidence>
<evidence type="ECO:0000256" key="3">
    <source>
        <dbReference type="ARBA" id="ARBA00013194"/>
    </source>
</evidence>
<comment type="domain">
    <text evidence="12">Consists of 3 domains; the N-terminus binds the ribosome, the middle domain has PPIase activity, while the C-terminus has intrinsic chaperone activity on its own.</text>
</comment>
<dbReference type="GeneID" id="98297772"/>
<name>A0A2K4FFQ3_9STAP</name>
<comment type="function">
    <text evidence="10 12">Involved in protein export. Acts as a chaperone by maintaining the newly synthesized protein in an open conformation. Functions as a peptidyl-prolyl cis-trans isomerase.</text>
</comment>
<dbReference type="HAMAP" id="MF_00303">
    <property type="entry name" value="Trigger_factor_Tig"/>
    <property type="match status" value="1"/>
</dbReference>
<proteinExistence type="inferred from homology"/>
<comment type="catalytic activity">
    <reaction evidence="1 12 13">
        <text>[protein]-peptidylproline (omega=180) = [protein]-peptidylproline (omega=0)</text>
        <dbReference type="Rhea" id="RHEA:16237"/>
        <dbReference type="Rhea" id="RHEA-COMP:10747"/>
        <dbReference type="Rhea" id="RHEA-COMP:10748"/>
        <dbReference type="ChEBI" id="CHEBI:83833"/>
        <dbReference type="ChEBI" id="CHEBI:83834"/>
        <dbReference type="EC" id="5.2.1.8"/>
    </reaction>
</comment>
<dbReference type="GO" id="GO:0005737">
    <property type="term" value="C:cytoplasm"/>
    <property type="evidence" value="ECO:0007669"/>
    <property type="project" value="UniProtKB-SubCell"/>
</dbReference>
<gene>
    <name evidence="12" type="primary">tig</name>
    <name evidence="17" type="ORF">CD039_05360</name>
</gene>
<dbReference type="InterPro" id="IPR046357">
    <property type="entry name" value="PPIase_dom_sf"/>
</dbReference>
<evidence type="ECO:0000256" key="13">
    <source>
        <dbReference type="PROSITE-ProRule" id="PRU00277"/>
    </source>
</evidence>
<dbReference type="InterPro" id="IPR008880">
    <property type="entry name" value="Trigger_fac_C"/>
</dbReference>
<dbReference type="PIRSF" id="PIRSF003095">
    <property type="entry name" value="Trigger_factor"/>
    <property type="match status" value="1"/>
</dbReference>
<keyword evidence="12" id="KW-0963">Cytoplasm</keyword>
<dbReference type="GO" id="GO:0051301">
    <property type="term" value="P:cell division"/>
    <property type="evidence" value="ECO:0007669"/>
    <property type="project" value="UniProtKB-KW"/>
</dbReference>
<comment type="caution">
    <text evidence="17">The sequence shown here is derived from an EMBL/GenBank/DDBJ whole genome shotgun (WGS) entry which is preliminary data.</text>
</comment>
<keyword evidence="9 12" id="KW-0131">Cell cycle</keyword>
<dbReference type="Proteomes" id="UP000242712">
    <property type="component" value="Unassembled WGS sequence"/>
</dbReference>
<feature type="domain" description="PPIase FKBP-type" evidence="16">
    <location>
        <begin position="163"/>
        <end position="248"/>
    </location>
</feature>
<evidence type="ECO:0000256" key="1">
    <source>
        <dbReference type="ARBA" id="ARBA00000971"/>
    </source>
</evidence>
<dbReference type="InterPro" id="IPR005215">
    <property type="entry name" value="Trig_fac"/>
</dbReference>
<keyword evidence="5 12" id="KW-0132">Cell division</keyword>
<evidence type="ECO:0000256" key="14">
    <source>
        <dbReference type="RuleBase" id="RU003914"/>
    </source>
</evidence>
<evidence type="ECO:0000256" key="7">
    <source>
        <dbReference type="ARBA" id="ARBA00023186"/>
    </source>
</evidence>
<organism evidence="17 18">
    <name type="scientific">Staphylococcus argensis</name>
    <dbReference type="NCBI Taxonomy" id="1607738"/>
    <lineage>
        <taxon>Bacteria</taxon>
        <taxon>Bacillati</taxon>
        <taxon>Bacillota</taxon>
        <taxon>Bacilli</taxon>
        <taxon>Bacillales</taxon>
        <taxon>Staphylococcaceae</taxon>
        <taxon>Staphylococcus</taxon>
    </lineage>
</organism>
<dbReference type="AlphaFoldDB" id="A0A2K4FFQ3"/>
<dbReference type="OrthoDB" id="9767721at2"/>
<dbReference type="SUPFAM" id="SSF102735">
    <property type="entry name" value="Trigger factor ribosome-binding domain"/>
    <property type="match status" value="1"/>
</dbReference>
<evidence type="ECO:0000256" key="8">
    <source>
        <dbReference type="ARBA" id="ARBA00023235"/>
    </source>
</evidence>
<dbReference type="InterPro" id="IPR001179">
    <property type="entry name" value="PPIase_FKBP_dom"/>
</dbReference>
<dbReference type="Pfam" id="PF05697">
    <property type="entry name" value="Trigger_N"/>
    <property type="match status" value="1"/>
</dbReference>
<comment type="similarity">
    <text evidence="2 12 14">Belongs to the FKBP-type PPIase family. Tig subfamily.</text>
</comment>
<feature type="region of interest" description="Disordered" evidence="15">
    <location>
        <begin position="279"/>
        <end position="299"/>
    </location>
</feature>
<dbReference type="InterPro" id="IPR027304">
    <property type="entry name" value="Trigger_fact/SurA_dom_sf"/>
</dbReference>
<dbReference type="Gene3D" id="3.10.50.40">
    <property type="match status" value="1"/>
</dbReference>
<evidence type="ECO:0000259" key="16">
    <source>
        <dbReference type="PROSITE" id="PS50059"/>
    </source>
</evidence>
<dbReference type="PANTHER" id="PTHR30560">
    <property type="entry name" value="TRIGGER FACTOR CHAPERONE AND PEPTIDYL-PROLYL CIS/TRANS ISOMERASE"/>
    <property type="match status" value="1"/>
</dbReference>
<dbReference type="SUPFAM" id="SSF109998">
    <property type="entry name" value="Triger factor/SurA peptide-binding domain-like"/>
    <property type="match status" value="1"/>
</dbReference>
<dbReference type="Gene3D" id="1.10.3120.10">
    <property type="entry name" value="Trigger factor, C-terminal domain"/>
    <property type="match status" value="1"/>
</dbReference>
<evidence type="ECO:0000256" key="12">
    <source>
        <dbReference type="HAMAP-Rule" id="MF_00303"/>
    </source>
</evidence>
<dbReference type="NCBIfam" id="TIGR00115">
    <property type="entry name" value="tig"/>
    <property type="match status" value="1"/>
</dbReference>
<dbReference type="GO" id="GO:0043335">
    <property type="term" value="P:protein unfolding"/>
    <property type="evidence" value="ECO:0007669"/>
    <property type="project" value="TreeGrafter"/>
</dbReference>
<dbReference type="PROSITE" id="PS50059">
    <property type="entry name" value="FKBP_PPIASE"/>
    <property type="match status" value="1"/>
</dbReference>
<dbReference type="InterPro" id="IPR008881">
    <property type="entry name" value="Trigger_fac_ribosome-bd_bac"/>
</dbReference>
<reference evidence="17 18" key="1">
    <citation type="submission" date="2017-08" db="EMBL/GenBank/DDBJ databases">
        <title>Draft genome sequences of 64 type strains of genus Staph aureus.</title>
        <authorList>
            <person name="Cole K."/>
            <person name="Golubchik T."/>
            <person name="Russell J."/>
            <person name="Foster D."/>
            <person name="Llewelyn M."/>
            <person name="Wilson D."/>
            <person name="Crook D."/>
            <person name="Paul J."/>
        </authorList>
    </citation>
    <scope>NUCLEOTIDE SEQUENCE [LARGE SCALE GENOMIC DNA]</scope>
    <source>
        <strain evidence="17 18">DSM 29875</strain>
    </source>
</reference>
<sequence length="440" mass="49644">MTATWEKKEGNQGVLSVTVPAEKFDNALDKAFKKVVKQINVPGFRKGKVPRQIFEQRFGVEALYQDAADIVLPEAYGEAIEETGIKPVDQPEIEVQQIEKGQDFKFDATVTVEPEVELGDYKGLEIEKQDADLTDEEVDEAINQQLNQLSEMVVKEDGAVEEGDTVNIDFDGYVDGEQFEGGQADSYDLEIGSGSFIPGFEEQLVGVKAGEEKDVNVTFPEEYHAEELSGKEATFKTKVNEIKYKEVPELDDEIANELDSDAETVDQYKENLRKRLAEQKQTEAENAQKEEAIQKASDNAKIDIPEAMVNTELDRMLQEFGQRMQQQGLSLETYFQISGQDESQLREQMKDDAEARVRTNLTLTAIADKEDIEVSEEDIDKELEKMSEQFNISVEDIKNTLGNTDIVKNDVRIQKVIDLLVDEAKLVEPSEDDKDNKDEE</sequence>
<dbReference type="SUPFAM" id="SSF54534">
    <property type="entry name" value="FKBP-like"/>
    <property type="match status" value="1"/>
</dbReference>
<keyword evidence="6 12" id="KW-0697">Rotamase</keyword>
<dbReference type="InterPro" id="IPR037041">
    <property type="entry name" value="Trigger_fac_C_sf"/>
</dbReference>
<evidence type="ECO:0000256" key="5">
    <source>
        <dbReference type="ARBA" id="ARBA00022618"/>
    </source>
</evidence>
<dbReference type="Pfam" id="PF05698">
    <property type="entry name" value="Trigger_C"/>
    <property type="match status" value="1"/>
</dbReference>
<dbReference type="GO" id="GO:0015031">
    <property type="term" value="P:protein transport"/>
    <property type="evidence" value="ECO:0007669"/>
    <property type="project" value="UniProtKB-UniRule"/>
</dbReference>
<evidence type="ECO:0000256" key="2">
    <source>
        <dbReference type="ARBA" id="ARBA00005464"/>
    </source>
</evidence>
<dbReference type="PANTHER" id="PTHR30560:SF3">
    <property type="entry name" value="TRIGGER FACTOR-LIKE PROTEIN TIG, CHLOROPLASTIC"/>
    <property type="match status" value="1"/>
</dbReference>
<dbReference type="FunFam" id="3.10.50.40:FF:000001">
    <property type="entry name" value="Trigger factor"/>
    <property type="match status" value="1"/>
</dbReference>
<evidence type="ECO:0000256" key="6">
    <source>
        <dbReference type="ARBA" id="ARBA00023110"/>
    </source>
</evidence>
<evidence type="ECO:0000256" key="15">
    <source>
        <dbReference type="SAM" id="MobiDB-lite"/>
    </source>
</evidence>
<dbReference type="EC" id="5.2.1.8" evidence="3 12"/>
<dbReference type="InterPro" id="IPR036611">
    <property type="entry name" value="Trigger_fac_ribosome-bd_sf"/>
</dbReference>
<evidence type="ECO:0000256" key="9">
    <source>
        <dbReference type="ARBA" id="ARBA00023306"/>
    </source>
</evidence>
<dbReference type="Gene3D" id="3.30.70.1050">
    <property type="entry name" value="Trigger factor ribosome-binding domain"/>
    <property type="match status" value="1"/>
</dbReference>
<dbReference type="GO" id="GO:0051083">
    <property type="term" value="P:'de novo' cotranslational protein folding"/>
    <property type="evidence" value="ECO:0007669"/>
    <property type="project" value="TreeGrafter"/>
</dbReference>
<dbReference type="GO" id="GO:0044183">
    <property type="term" value="F:protein folding chaperone"/>
    <property type="evidence" value="ECO:0007669"/>
    <property type="project" value="TreeGrafter"/>
</dbReference>